<accession>X1VUH4</accession>
<comment type="caution">
    <text evidence="1">The sequence shown here is derived from an EMBL/GenBank/DDBJ whole genome shotgun (WGS) entry which is preliminary data.</text>
</comment>
<dbReference type="AlphaFoldDB" id="X1VUH4"/>
<protein>
    <submittedName>
        <fullName evidence="1">Uncharacterized protein</fullName>
    </submittedName>
</protein>
<dbReference type="EMBL" id="BARW01037526">
    <property type="protein sequence ID" value="GAJ24852.1"/>
    <property type="molecule type" value="Genomic_DNA"/>
</dbReference>
<organism evidence="1">
    <name type="scientific">marine sediment metagenome</name>
    <dbReference type="NCBI Taxonomy" id="412755"/>
    <lineage>
        <taxon>unclassified sequences</taxon>
        <taxon>metagenomes</taxon>
        <taxon>ecological metagenomes</taxon>
    </lineage>
</organism>
<proteinExistence type="predicted"/>
<evidence type="ECO:0000313" key="1">
    <source>
        <dbReference type="EMBL" id="GAJ24852.1"/>
    </source>
</evidence>
<gene>
    <name evidence="1" type="ORF">S12H4_57912</name>
</gene>
<reference evidence="1" key="1">
    <citation type="journal article" date="2014" name="Front. Microbiol.">
        <title>High frequency of phylogenetically diverse reductive dehalogenase-homologous genes in deep subseafloor sedimentary metagenomes.</title>
        <authorList>
            <person name="Kawai M."/>
            <person name="Futagami T."/>
            <person name="Toyoda A."/>
            <person name="Takaki Y."/>
            <person name="Nishi S."/>
            <person name="Hori S."/>
            <person name="Arai W."/>
            <person name="Tsubouchi T."/>
            <person name="Morono Y."/>
            <person name="Uchiyama I."/>
            <person name="Ito T."/>
            <person name="Fujiyama A."/>
            <person name="Inagaki F."/>
            <person name="Takami H."/>
        </authorList>
    </citation>
    <scope>NUCLEOTIDE SEQUENCE</scope>
    <source>
        <strain evidence="1">Expedition CK06-06</strain>
    </source>
</reference>
<feature type="non-terminal residue" evidence="1">
    <location>
        <position position="43"/>
    </location>
</feature>
<name>X1VUH4_9ZZZZ</name>
<sequence length="43" mass="5310">MIDKERIITRLEMLREYLNILKECSNEQIERLKEDKIFRGEGR</sequence>